<accession>A0ABQ0CX84</accession>
<protein>
    <recommendedName>
        <fullName evidence="4">Protein kinase domain-containing protein</fullName>
    </recommendedName>
</protein>
<feature type="region of interest" description="Disordered" evidence="1">
    <location>
        <begin position="236"/>
        <end position="256"/>
    </location>
</feature>
<dbReference type="Gene3D" id="1.10.510.10">
    <property type="entry name" value="Transferase(Phosphotransferase) domain 1"/>
    <property type="match status" value="1"/>
</dbReference>
<feature type="compositionally biased region" description="Basic residues" evidence="1">
    <location>
        <begin position="20"/>
        <end position="35"/>
    </location>
</feature>
<evidence type="ECO:0000313" key="2">
    <source>
        <dbReference type="EMBL" id="GAB0138064.1"/>
    </source>
</evidence>
<dbReference type="EMBL" id="BAAFGZ010000353">
    <property type="protein sequence ID" value="GAB0138064.1"/>
    <property type="molecule type" value="Genomic_DNA"/>
</dbReference>
<feature type="region of interest" description="Disordered" evidence="1">
    <location>
        <begin position="1"/>
        <end position="106"/>
    </location>
</feature>
<comment type="caution">
    <text evidence="2">The sequence shown here is derived from an EMBL/GenBank/DDBJ whole genome shotgun (WGS) entry which is preliminary data.</text>
</comment>
<sequence>MPASADIPETVRKGKESRASSHKPQRSPIRKRSRCKPPDSNTRHRDDGSDDEDGTPPSPTPTRSIHTDEEAVTTSTRVISDRKQAKHGKGGRQHGQTKQQNDRGHQHLNRLEFLRLIRIQLAEDRGRDADAAPLYLSGSIGSLFKVRLSSYGYTLMAKGVQRLDLARLRHENEVPLFDSINQTTRADVVDAVAKAYKELHKLGILHGDAEPRNVLRDTMSGNIMVVDFCRPLGSLSSNGQPQKRNQGMLEKRGKGGSVKELESVIERVSRCITTARPGTATYATKMVRDV</sequence>
<dbReference type="Proteomes" id="UP001562357">
    <property type="component" value="Unassembled WGS sequence"/>
</dbReference>
<reference evidence="3" key="1">
    <citation type="submission" date="2024-06" db="EMBL/GenBank/DDBJ databases">
        <title>Draft Genome Sequences of Epichloe bromicola Strains Isolated from Elymus ciliaris.</title>
        <authorList>
            <consortium name="Epichloe bromicola genome sequencing consortium"/>
            <person name="Miura A."/>
            <person name="Imano S."/>
            <person name="Ashida A."/>
            <person name="Sato I."/>
            <person name="Chiba S."/>
            <person name="Tanaka A."/>
            <person name="Camagna M."/>
            <person name="Takemoto D."/>
        </authorList>
    </citation>
    <scope>NUCLEOTIDE SEQUENCE [LARGE SCALE GENOMIC DNA]</scope>
    <source>
        <strain evidence="3">DP</strain>
    </source>
</reference>
<evidence type="ECO:0008006" key="4">
    <source>
        <dbReference type="Google" id="ProtNLM"/>
    </source>
</evidence>
<keyword evidence="3" id="KW-1185">Reference proteome</keyword>
<feature type="compositionally biased region" description="Polar residues" evidence="1">
    <location>
        <begin position="236"/>
        <end position="245"/>
    </location>
</feature>
<organism evidence="2 3">
    <name type="scientific">Epichloe bromicola</name>
    <dbReference type="NCBI Taxonomy" id="79588"/>
    <lineage>
        <taxon>Eukaryota</taxon>
        <taxon>Fungi</taxon>
        <taxon>Dikarya</taxon>
        <taxon>Ascomycota</taxon>
        <taxon>Pezizomycotina</taxon>
        <taxon>Sordariomycetes</taxon>
        <taxon>Hypocreomycetidae</taxon>
        <taxon>Hypocreales</taxon>
        <taxon>Clavicipitaceae</taxon>
        <taxon>Epichloe</taxon>
    </lineage>
</organism>
<dbReference type="InterPro" id="IPR011009">
    <property type="entry name" value="Kinase-like_dom_sf"/>
</dbReference>
<name>A0ABQ0CX84_9HYPO</name>
<proteinExistence type="predicted"/>
<evidence type="ECO:0000313" key="3">
    <source>
        <dbReference type="Proteomes" id="UP001562357"/>
    </source>
</evidence>
<gene>
    <name evidence="2" type="primary">g6310</name>
    <name evidence="2" type="ORF">EsDP_00006310</name>
</gene>
<feature type="compositionally biased region" description="Basic and acidic residues" evidence="1">
    <location>
        <begin position="9"/>
        <end position="19"/>
    </location>
</feature>
<dbReference type="SUPFAM" id="SSF56112">
    <property type="entry name" value="Protein kinase-like (PK-like)"/>
    <property type="match status" value="1"/>
</dbReference>
<evidence type="ECO:0000256" key="1">
    <source>
        <dbReference type="SAM" id="MobiDB-lite"/>
    </source>
</evidence>